<evidence type="ECO:0000259" key="10">
    <source>
        <dbReference type="Pfam" id="PF00135"/>
    </source>
</evidence>
<comment type="catalytic activity">
    <reaction evidence="7">
        <text>acetylcholine + H2O = choline + acetate + H(+)</text>
        <dbReference type="Rhea" id="RHEA:17561"/>
        <dbReference type="ChEBI" id="CHEBI:15354"/>
        <dbReference type="ChEBI" id="CHEBI:15355"/>
        <dbReference type="ChEBI" id="CHEBI:15377"/>
        <dbReference type="ChEBI" id="CHEBI:15378"/>
        <dbReference type="ChEBI" id="CHEBI:30089"/>
        <dbReference type="EC" id="3.1.1.7"/>
    </reaction>
</comment>
<dbReference type="AlphaFoldDB" id="A0A7R9L9A9"/>
<name>A0A7R9L9A9_9ACAR</name>
<dbReference type="InterPro" id="IPR019819">
    <property type="entry name" value="Carboxylesterase_B_CS"/>
</dbReference>
<evidence type="ECO:0000256" key="6">
    <source>
        <dbReference type="ARBA" id="ARBA00023180"/>
    </source>
</evidence>
<keyword evidence="3 9" id="KW-0378">Hydrolase</keyword>
<dbReference type="InterPro" id="IPR029058">
    <property type="entry name" value="AB_hydrolase_fold"/>
</dbReference>
<evidence type="ECO:0000256" key="9">
    <source>
        <dbReference type="RuleBase" id="RU361235"/>
    </source>
</evidence>
<gene>
    <name evidence="11" type="ORF">OSB1V03_LOCUS16528</name>
</gene>
<dbReference type="InterPro" id="IPR019826">
    <property type="entry name" value="Carboxylesterase_B_AS"/>
</dbReference>
<dbReference type="SUPFAM" id="SSF53474">
    <property type="entry name" value="alpha/beta-Hydrolases"/>
    <property type="match status" value="1"/>
</dbReference>
<evidence type="ECO:0000313" key="12">
    <source>
        <dbReference type="Proteomes" id="UP000759131"/>
    </source>
</evidence>
<reference evidence="11" key="1">
    <citation type="submission" date="2020-11" db="EMBL/GenBank/DDBJ databases">
        <authorList>
            <person name="Tran Van P."/>
        </authorList>
    </citation>
    <scope>NUCLEOTIDE SEQUENCE</scope>
</reference>
<keyword evidence="6" id="KW-0325">Glycoprotein</keyword>
<feature type="domain" description="Carboxylesterase type B" evidence="10">
    <location>
        <begin position="22"/>
        <end position="546"/>
    </location>
</feature>
<dbReference type="InterPro" id="IPR050654">
    <property type="entry name" value="AChE-related_enzymes"/>
</dbReference>
<dbReference type="Gene3D" id="3.40.50.1820">
    <property type="entry name" value="alpha/beta hydrolase"/>
    <property type="match status" value="1"/>
</dbReference>
<dbReference type="PROSITE" id="PS00941">
    <property type="entry name" value="CARBOXYLESTERASE_B_2"/>
    <property type="match status" value="1"/>
</dbReference>
<evidence type="ECO:0000256" key="8">
    <source>
        <dbReference type="PIRSR" id="PIRSR600997-1"/>
    </source>
</evidence>
<protein>
    <recommendedName>
        <fullName evidence="9">Carboxylic ester hydrolase</fullName>
        <ecNumber evidence="9">3.1.1.-</ecNumber>
    </recommendedName>
</protein>
<dbReference type="GO" id="GO:0003990">
    <property type="term" value="F:acetylcholinesterase activity"/>
    <property type="evidence" value="ECO:0007669"/>
    <property type="project" value="UniProtKB-EC"/>
</dbReference>
<feature type="active site" description="Acyl-ester intermediate" evidence="8">
    <location>
        <position position="203"/>
    </location>
</feature>
<keyword evidence="5" id="KW-1015">Disulfide bond</keyword>
<accession>A0A7R9L9A9</accession>
<evidence type="ECO:0000256" key="4">
    <source>
        <dbReference type="ARBA" id="ARBA00022867"/>
    </source>
</evidence>
<proteinExistence type="inferred from homology"/>
<dbReference type="InterPro" id="IPR000997">
    <property type="entry name" value="Cholinesterase"/>
</dbReference>
<dbReference type="GO" id="GO:0005615">
    <property type="term" value="C:extracellular space"/>
    <property type="evidence" value="ECO:0007669"/>
    <property type="project" value="TreeGrafter"/>
</dbReference>
<dbReference type="GO" id="GO:0019695">
    <property type="term" value="P:choline metabolic process"/>
    <property type="evidence" value="ECO:0007669"/>
    <property type="project" value="TreeGrafter"/>
</dbReference>
<dbReference type="OrthoDB" id="408631at2759"/>
<evidence type="ECO:0000256" key="3">
    <source>
        <dbReference type="ARBA" id="ARBA00022801"/>
    </source>
</evidence>
<dbReference type="EMBL" id="CAJPIZ010018523">
    <property type="protein sequence ID" value="CAG2116569.1"/>
    <property type="molecule type" value="Genomic_DNA"/>
</dbReference>
<dbReference type="EMBL" id="OC873098">
    <property type="protein sequence ID" value="CAD7636148.1"/>
    <property type="molecule type" value="Genomic_DNA"/>
</dbReference>
<dbReference type="PANTHER" id="PTHR43918">
    <property type="entry name" value="ACETYLCHOLINESTERASE"/>
    <property type="match status" value="1"/>
</dbReference>
<dbReference type="Pfam" id="PF00135">
    <property type="entry name" value="COesterase"/>
    <property type="match status" value="1"/>
</dbReference>
<keyword evidence="12" id="KW-1185">Reference proteome</keyword>
<sequence>MFALKVKFRCSDELNVEHKYNGFKTTFEGKELDVYLGIPFAEPPIGDLRFRKPKPYKWDGQVIDAKTWPNNCIEVALMPNNSEWFRQNSDVWSEDCLYLNIWSPQRKSSYTQRPVLVWIHGGGLIAGSSTHELSNGEALAALGDVVVVSIQYRLHALGFLYSGTDEAPGNVGLWDQAMALQWIQDNIAHFGGDPNQVTIFGCSAGGWSVSLHVLSPISRGLFRNGIVMSGAGIVHQTGQSPQQSLQNWLKVAKAAKCGDGKQFTDKDMECLRQIPAQELAQSYSQPEMTSDWMGIMAIVTYGDQFLPERPLDMLEKKNFKKDMSLLATTCEDEGGLFLPRHVNIEYFIPHSEIKLSKEEAIEILKNISKQIKSAIPVNVEAGARLYMSSLPSHDSELLLRTIGIAMGDFLLVCPTKQFAKAVFSDGETNNKVYEYHYTSAAKPTPGKHYCSKWMGACHCMDNIMQFGYPIRHPEGYSDQDIALSRRMIDSLAYFAKHNELPPQEGIEWQSYYTLNGDVVRPHYEWAIAPNAGLFKNALKETECKFWKYYIDRQ</sequence>
<keyword evidence="4" id="KW-0531">Neurotransmitter degradation</keyword>
<dbReference type="EC" id="3.1.1.-" evidence="9"/>
<dbReference type="Proteomes" id="UP000759131">
    <property type="component" value="Unassembled WGS sequence"/>
</dbReference>
<feature type="active site" description="Charge relay system" evidence="8">
    <location>
        <position position="458"/>
    </location>
</feature>
<evidence type="ECO:0000256" key="1">
    <source>
        <dbReference type="ARBA" id="ARBA00005964"/>
    </source>
</evidence>
<evidence type="ECO:0000256" key="7">
    <source>
        <dbReference type="ARBA" id="ARBA00048484"/>
    </source>
</evidence>
<keyword evidence="2" id="KW-0719">Serine esterase</keyword>
<evidence type="ECO:0000313" key="11">
    <source>
        <dbReference type="EMBL" id="CAD7636148.1"/>
    </source>
</evidence>
<dbReference type="PANTHER" id="PTHR43918:SF4">
    <property type="entry name" value="CARBOXYLIC ESTER HYDROLASE"/>
    <property type="match status" value="1"/>
</dbReference>
<evidence type="ECO:0000256" key="2">
    <source>
        <dbReference type="ARBA" id="ARBA00022487"/>
    </source>
</evidence>
<organism evidence="11">
    <name type="scientific">Medioppia subpectinata</name>
    <dbReference type="NCBI Taxonomy" id="1979941"/>
    <lineage>
        <taxon>Eukaryota</taxon>
        <taxon>Metazoa</taxon>
        <taxon>Ecdysozoa</taxon>
        <taxon>Arthropoda</taxon>
        <taxon>Chelicerata</taxon>
        <taxon>Arachnida</taxon>
        <taxon>Acari</taxon>
        <taxon>Acariformes</taxon>
        <taxon>Sarcoptiformes</taxon>
        <taxon>Oribatida</taxon>
        <taxon>Brachypylina</taxon>
        <taxon>Oppioidea</taxon>
        <taxon>Oppiidae</taxon>
        <taxon>Medioppia</taxon>
    </lineage>
</organism>
<dbReference type="PROSITE" id="PS00122">
    <property type="entry name" value="CARBOXYLESTERASE_B_1"/>
    <property type="match status" value="1"/>
</dbReference>
<dbReference type="GO" id="GO:0005886">
    <property type="term" value="C:plasma membrane"/>
    <property type="evidence" value="ECO:0007669"/>
    <property type="project" value="TreeGrafter"/>
</dbReference>
<dbReference type="PRINTS" id="PR00878">
    <property type="entry name" value="CHOLNESTRASE"/>
</dbReference>
<dbReference type="InterPro" id="IPR002018">
    <property type="entry name" value="CarbesteraseB"/>
</dbReference>
<evidence type="ECO:0000256" key="5">
    <source>
        <dbReference type="ARBA" id="ARBA00023157"/>
    </source>
</evidence>
<feature type="active site" description="Charge relay system" evidence="8">
    <location>
        <position position="333"/>
    </location>
</feature>
<dbReference type="GO" id="GO:0006581">
    <property type="term" value="P:acetylcholine catabolic process"/>
    <property type="evidence" value="ECO:0007669"/>
    <property type="project" value="TreeGrafter"/>
</dbReference>
<comment type="similarity">
    <text evidence="1 9">Belongs to the type-B carboxylesterase/lipase family.</text>
</comment>